<evidence type="ECO:0000313" key="2">
    <source>
        <dbReference type="Proteomes" id="UP000050867"/>
    </source>
</evidence>
<dbReference type="Proteomes" id="UP000050867">
    <property type="component" value="Unassembled WGS sequence"/>
</dbReference>
<protein>
    <submittedName>
        <fullName evidence="1">Uncharacterized protein</fullName>
    </submittedName>
</protein>
<name>A0A0T6LNB1_WENVI</name>
<accession>A0A0T6LNB1</accession>
<dbReference type="EMBL" id="LLZU01000036">
    <property type="protein sequence ID" value="KRV47464.1"/>
    <property type="molecule type" value="Genomic_DNA"/>
</dbReference>
<comment type="caution">
    <text evidence="1">The sequence shown here is derived from an EMBL/GenBank/DDBJ whole genome shotgun (WGS) entry which is preliminary data.</text>
</comment>
<sequence length="67" mass="7286">MEDWLRCGATVLDTVTGQTGVVMSVGLYSGDRQLEPPTKVWLRPPQGGAEWVTQADDLEPVTRDQAG</sequence>
<dbReference type="OrthoDB" id="3855669at2"/>
<reference evidence="1 2" key="1">
    <citation type="submission" date="2015-10" db="EMBL/GenBank/DDBJ databases">
        <title>Draft genome sequence of pyrrolomycin-producing Streptomyces vitaminophilus.</title>
        <authorList>
            <person name="Graham D.E."/>
            <person name="Mahan K.M."/>
            <person name="Klingeman D.M."/>
            <person name="Hettich R.L."/>
            <person name="Parry R.J."/>
        </authorList>
    </citation>
    <scope>NUCLEOTIDE SEQUENCE [LARGE SCALE GENOMIC DNA]</scope>
    <source>
        <strain evidence="1 2">ATCC 31673</strain>
    </source>
</reference>
<organism evidence="1 2">
    <name type="scientific">Wenjunlia vitaminophila</name>
    <name type="common">Streptomyces vitaminophilus</name>
    <dbReference type="NCBI Taxonomy" id="76728"/>
    <lineage>
        <taxon>Bacteria</taxon>
        <taxon>Bacillati</taxon>
        <taxon>Actinomycetota</taxon>
        <taxon>Actinomycetes</taxon>
        <taxon>Kitasatosporales</taxon>
        <taxon>Streptomycetaceae</taxon>
        <taxon>Wenjunlia</taxon>
    </lineage>
</organism>
<proteinExistence type="predicted"/>
<evidence type="ECO:0000313" key="1">
    <source>
        <dbReference type="EMBL" id="KRV47464.1"/>
    </source>
</evidence>
<dbReference type="AlphaFoldDB" id="A0A0T6LNB1"/>
<keyword evidence="2" id="KW-1185">Reference proteome</keyword>
<dbReference type="RefSeq" id="WP_018383801.1">
    <property type="nucleotide sequence ID" value="NZ_LLZU01000036.1"/>
</dbReference>
<gene>
    <name evidence="1" type="ORF">AQ490_06020</name>
</gene>